<sequence>MLLLWLRVAALALAATGGPVSASPLKALDNALSSLNSTGPASKLTPIPTPPTISLLWKSKTYYPGDTVPFKWDRAAPTMQSADLFIAYSGPLATVPICVTRDMLLQPDRGSMVLHSAYVIPWKELLGQKGATVEGFIYFVYSPTHYRRDVGVAGVKSDSFTIQHR</sequence>
<gene>
    <name evidence="2" type="primary">BQ5605_C033g11176</name>
    <name evidence="2" type="ORF">BQ5605_C033G11176</name>
</gene>
<evidence type="ECO:0000313" key="3">
    <source>
        <dbReference type="Proteomes" id="UP000249464"/>
    </source>
</evidence>
<dbReference type="AlphaFoldDB" id="A0A2X0MJM2"/>
<evidence type="ECO:0000313" key="2">
    <source>
        <dbReference type="EMBL" id="SGZ01954.1"/>
    </source>
</evidence>
<keyword evidence="1" id="KW-0732">Signal</keyword>
<protein>
    <submittedName>
        <fullName evidence="2">BQ5605_C033g11176 protein</fullName>
    </submittedName>
</protein>
<reference evidence="2 3" key="1">
    <citation type="submission" date="2016-11" db="EMBL/GenBank/DDBJ databases">
        <authorList>
            <person name="Jaros S."/>
            <person name="Januszkiewicz K."/>
            <person name="Wedrychowicz H."/>
        </authorList>
    </citation>
    <scope>NUCLEOTIDE SEQUENCE [LARGE SCALE GENOMIC DNA]</scope>
</reference>
<organism evidence="2 3">
    <name type="scientific">Microbotryum silenes-dioicae</name>
    <dbReference type="NCBI Taxonomy" id="796604"/>
    <lineage>
        <taxon>Eukaryota</taxon>
        <taxon>Fungi</taxon>
        <taxon>Dikarya</taxon>
        <taxon>Basidiomycota</taxon>
        <taxon>Pucciniomycotina</taxon>
        <taxon>Microbotryomycetes</taxon>
        <taxon>Microbotryales</taxon>
        <taxon>Microbotryaceae</taxon>
        <taxon>Microbotryum</taxon>
    </lineage>
</organism>
<dbReference type="Proteomes" id="UP000249464">
    <property type="component" value="Unassembled WGS sequence"/>
</dbReference>
<accession>A0A2X0MJM2</accession>
<keyword evidence="3" id="KW-1185">Reference proteome</keyword>
<dbReference type="EMBL" id="FQNC01000066">
    <property type="protein sequence ID" value="SGZ01954.1"/>
    <property type="molecule type" value="Genomic_DNA"/>
</dbReference>
<name>A0A2X0MJM2_9BASI</name>
<feature type="signal peptide" evidence="1">
    <location>
        <begin position="1"/>
        <end position="22"/>
    </location>
</feature>
<evidence type="ECO:0000256" key="1">
    <source>
        <dbReference type="SAM" id="SignalP"/>
    </source>
</evidence>
<proteinExistence type="predicted"/>
<feature type="chain" id="PRO_5016046925" evidence="1">
    <location>
        <begin position="23"/>
        <end position="165"/>
    </location>
</feature>